<keyword evidence="3" id="KW-1003">Cell membrane</keyword>
<dbReference type="GO" id="GO:0005262">
    <property type="term" value="F:calcium channel activity"/>
    <property type="evidence" value="ECO:0007669"/>
    <property type="project" value="UniProtKB-KW"/>
</dbReference>
<dbReference type="Proteomes" id="UP000749559">
    <property type="component" value="Unassembled WGS sequence"/>
</dbReference>
<reference evidence="15" key="1">
    <citation type="submission" date="2022-03" db="EMBL/GenBank/DDBJ databases">
        <authorList>
            <person name="Martin C."/>
        </authorList>
    </citation>
    <scope>NUCLEOTIDE SEQUENCE</scope>
</reference>
<accession>A0A8J1YA39</accession>
<keyword evidence="6 14" id="KW-0812">Transmembrane</keyword>
<dbReference type="PANTHER" id="PTHR10582">
    <property type="entry name" value="TRANSIENT RECEPTOR POTENTIAL ION CHANNEL PROTEIN"/>
    <property type="match status" value="1"/>
</dbReference>
<feature type="compositionally biased region" description="Basic and acidic residues" evidence="13">
    <location>
        <begin position="755"/>
        <end position="779"/>
    </location>
</feature>
<dbReference type="GO" id="GO:0098703">
    <property type="term" value="P:calcium ion import across plasma membrane"/>
    <property type="evidence" value="ECO:0007669"/>
    <property type="project" value="TreeGrafter"/>
</dbReference>
<name>A0A8J1YA39_OWEFU</name>
<dbReference type="InterPro" id="IPR024862">
    <property type="entry name" value="TRPV"/>
</dbReference>
<dbReference type="Gene3D" id="1.10.287.70">
    <property type="match status" value="1"/>
</dbReference>
<feature type="transmembrane region" description="Helical" evidence="14">
    <location>
        <begin position="525"/>
        <end position="543"/>
    </location>
</feature>
<feature type="transmembrane region" description="Helical" evidence="14">
    <location>
        <begin position="651"/>
        <end position="672"/>
    </location>
</feature>
<keyword evidence="5" id="KW-0107">Calcium channel</keyword>
<organism evidence="15 16">
    <name type="scientific">Owenia fusiformis</name>
    <name type="common">Polychaete worm</name>
    <dbReference type="NCBI Taxonomy" id="6347"/>
    <lineage>
        <taxon>Eukaryota</taxon>
        <taxon>Metazoa</taxon>
        <taxon>Spiralia</taxon>
        <taxon>Lophotrochozoa</taxon>
        <taxon>Annelida</taxon>
        <taxon>Polychaeta</taxon>
        <taxon>Sedentaria</taxon>
        <taxon>Canalipalpata</taxon>
        <taxon>Sabellida</taxon>
        <taxon>Oweniida</taxon>
        <taxon>Oweniidae</taxon>
        <taxon>Owenia</taxon>
    </lineage>
</organism>
<feature type="transmembrane region" description="Helical" evidence="14">
    <location>
        <begin position="381"/>
        <end position="406"/>
    </location>
</feature>
<evidence type="ECO:0000256" key="1">
    <source>
        <dbReference type="ARBA" id="ARBA00004651"/>
    </source>
</evidence>
<dbReference type="InterPro" id="IPR002110">
    <property type="entry name" value="Ankyrin_rpt"/>
</dbReference>
<evidence type="ECO:0000256" key="14">
    <source>
        <dbReference type="SAM" id="Phobius"/>
    </source>
</evidence>
<keyword evidence="2" id="KW-0813">Transport</keyword>
<evidence type="ECO:0000256" key="11">
    <source>
        <dbReference type="ARBA" id="ARBA00023136"/>
    </source>
</evidence>
<evidence type="ECO:0000256" key="9">
    <source>
        <dbReference type="ARBA" id="ARBA00022989"/>
    </source>
</evidence>
<feature type="region of interest" description="Disordered" evidence="13">
    <location>
        <begin position="755"/>
        <end position="796"/>
    </location>
</feature>
<keyword evidence="9 14" id="KW-1133">Transmembrane helix</keyword>
<gene>
    <name evidence="15" type="ORF">OFUS_LOCUS284</name>
</gene>
<keyword evidence="8" id="KW-0106">Calcium</keyword>
<keyword evidence="16" id="KW-1185">Reference proteome</keyword>
<dbReference type="SMART" id="SM00248">
    <property type="entry name" value="ANK"/>
    <property type="match status" value="5"/>
</dbReference>
<evidence type="ECO:0000313" key="15">
    <source>
        <dbReference type="EMBL" id="CAH1772536.1"/>
    </source>
</evidence>
<feature type="compositionally biased region" description="Basic residues" evidence="13">
    <location>
        <begin position="1"/>
        <end position="12"/>
    </location>
</feature>
<dbReference type="GO" id="GO:0005886">
    <property type="term" value="C:plasma membrane"/>
    <property type="evidence" value="ECO:0007669"/>
    <property type="project" value="UniProtKB-SubCell"/>
</dbReference>
<dbReference type="PANTHER" id="PTHR10582:SF33">
    <property type="entry name" value="TRANSIENT RECEPTOR POTENTIAL CHANNEL PYREXIA"/>
    <property type="match status" value="1"/>
</dbReference>
<keyword evidence="12" id="KW-0407">Ion channel</keyword>
<sequence length="986" mass="112519">MSETKKRHRRSKVQPMKEYKNYAYDQESLESDLKNNKKTELWRNATDKTNAINVISNVKASAAKWRSYTTSKRKGGIEQAGGRRKTGGDGLDDIADEHFIPKDPKDTKWQMKAACNRNLIQYFAKLGQSKNQNEKIDLAFVSNLLENGALIDCSDKYGQTVFHEVARAWHIDVARFLLEKGADINKADNFGRTALHVAAAVDYPEMVKFLIQSGADKEALTLGESQTAVHFAARNDACNSLRELIKLGCEYKLVRDYKGRTPLHLAAELDRSETARQLLELDDPAPAGVEDHSGQAAIVWMITKMGPVAKEALNQFHTTDRANRKQYYHLHRLEPRKPGIKIDGHPATALQVAVAHKKFELLVHPVFLKLIQIKWQRFGRLGAWISLLVNMAFIIVWTAIACTVEYSERHIYTLPQDWWRILLGAVAVGLTLYNIGDEILEFRSSRKSHNAWKEWRENEIDRDRKYSHPRWPEEDLFLIQEKRDLDDAKPQYFNDFWNVFDWICYFMLSVCVGTHIGDVFFHTDFLARLHIRIMAVTIILIWLRLMKNARAFATLGPFIVMLGHMVGDIVKFGFLYLEFFIPFACAFWMIFGGKKLPQSIAGTPAAVNATLIEVNGYGDWNQLLFSMFRLTLVDEYDYAGMKLVDSIMADILVGLWLSLSAILCLNLFIALLSDTFQRVYDNAQANAVMQKAITILSLEGGMSFKRREKFRKHIHTNCAPEEKFYDDDTTTEGGDDLKKVTLQIKDDLDQLRERLDDRATDHDNNTHNRRGGDNTRRPPGDNFDDDDDFGPNVKPSDAINVRKFEDEIDILWKEIRNVREKQEDILDQLKSSMSTIHSMLKHIQNTQTDGDSPRRNIAVGESHIYANDAGKTLDMANWATVEKKKKKDQKKLKRRQEKLNMMLEQSHLTGDDVPLIQTSDPTIEVSTSYSEPAEPPAIHAPSEFYPGANEAENMNVFAETMTEGGRPDVRIMPTVLSMEGMSASEA</sequence>
<proteinExistence type="predicted"/>
<dbReference type="SUPFAM" id="SSF48403">
    <property type="entry name" value="Ankyrin repeat"/>
    <property type="match status" value="1"/>
</dbReference>
<evidence type="ECO:0000256" key="7">
    <source>
        <dbReference type="ARBA" id="ARBA00022737"/>
    </source>
</evidence>
<dbReference type="PROSITE" id="PS50297">
    <property type="entry name" value="ANK_REP_REGION"/>
    <property type="match status" value="3"/>
</dbReference>
<evidence type="ECO:0000256" key="8">
    <source>
        <dbReference type="ARBA" id="ARBA00022837"/>
    </source>
</evidence>
<keyword evidence="7" id="KW-0677">Repeat</keyword>
<evidence type="ECO:0000256" key="13">
    <source>
        <dbReference type="SAM" id="MobiDB-lite"/>
    </source>
</evidence>
<dbReference type="Gene3D" id="1.25.40.20">
    <property type="entry name" value="Ankyrin repeat-containing domain"/>
    <property type="match status" value="2"/>
</dbReference>
<keyword evidence="10" id="KW-0406">Ion transport</keyword>
<dbReference type="InterPro" id="IPR036770">
    <property type="entry name" value="Ankyrin_rpt-contain_sf"/>
</dbReference>
<evidence type="ECO:0000256" key="10">
    <source>
        <dbReference type="ARBA" id="ARBA00023065"/>
    </source>
</evidence>
<evidence type="ECO:0000256" key="3">
    <source>
        <dbReference type="ARBA" id="ARBA00022475"/>
    </source>
</evidence>
<evidence type="ECO:0000256" key="5">
    <source>
        <dbReference type="ARBA" id="ARBA00022673"/>
    </source>
</evidence>
<feature type="region of interest" description="Disordered" evidence="13">
    <location>
        <begin position="1"/>
        <end position="20"/>
    </location>
</feature>
<protein>
    <submittedName>
        <fullName evidence="15">Uncharacterized protein</fullName>
    </submittedName>
</protein>
<dbReference type="SUPFAM" id="SSF81324">
    <property type="entry name" value="Voltage-gated potassium channels"/>
    <property type="match status" value="1"/>
</dbReference>
<evidence type="ECO:0000313" key="16">
    <source>
        <dbReference type="Proteomes" id="UP000749559"/>
    </source>
</evidence>
<comment type="caution">
    <text evidence="15">The sequence shown here is derived from an EMBL/GenBank/DDBJ whole genome shotgun (WGS) entry which is preliminary data.</text>
</comment>
<dbReference type="OrthoDB" id="194358at2759"/>
<dbReference type="Pfam" id="PF00520">
    <property type="entry name" value="Ion_trans"/>
    <property type="match status" value="1"/>
</dbReference>
<evidence type="ECO:0000256" key="6">
    <source>
        <dbReference type="ARBA" id="ARBA00022692"/>
    </source>
</evidence>
<dbReference type="Pfam" id="PF12796">
    <property type="entry name" value="Ank_2"/>
    <property type="match status" value="2"/>
</dbReference>
<evidence type="ECO:0000256" key="12">
    <source>
        <dbReference type="ARBA" id="ARBA00023303"/>
    </source>
</evidence>
<dbReference type="AlphaFoldDB" id="A0A8J1YA39"/>
<feature type="transmembrane region" description="Helical" evidence="14">
    <location>
        <begin position="499"/>
        <end position="519"/>
    </location>
</feature>
<keyword evidence="11 14" id="KW-0472">Membrane</keyword>
<feature type="transmembrane region" description="Helical" evidence="14">
    <location>
        <begin position="573"/>
        <end position="591"/>
    </location>
</feature>
<dbReference type="EMBL" id="CAIIXF020000001">
    <property type="protein sequence ID" value="CAH1772536.1"/>
    <property type="molecule type" value="Genomic_DNA"/>
</dbReference>
<dbReference type="InterPro" id="IPR005821">
    <property type="entry name" value="Ion_trans_dom"/>
</dbReference>
<evidence type="ECO:0000256" key="2">
    <source>
        <dbReference type="ARBA" id="ARBA00022448"/>
    </source>
</evidence>
<comment type="subcellular location">
    <subcellularLocation>
        <location evidence="1">Cell membrane</location>
        <topology evidence="1">Multi-pass membrane protein</topology>
    </subcellularLocation>
</comment>
<keyword evidence="4" id="KW-0109">Calcium transport</keyword>
<evidence type="ECO:0000256" key="4">
    <source>
        <dbReference type="ARBA" id="ARBA00022568"/>
    </source>
</evidence>
<dbReference type="PROSITE" id="PS50088">
    <property type="entry name" value="ANK_REPEAT"/>
    <property type="match status" value="3"/>
</dbReference>
<feature type="transmembrane region" description="Helical" evidence="14">
    <location>
        <begin position="418"/>
        <end position="436"/>
    </location>
</feature>